<dbReference type="OMA" id="RIQVCTF"/>
<keyword evidence="2" id="KW-0436">Ligase</keyword>
<dbReference type="GO" id="GO:0005886">
    <property type="term" value="C:plasma membrane"/>
    <property type="evidence" value="ECO:0007669"/>
    <property type="project" value="TreeGrafter"/>
</dbReference>
<gene>
    <name evidence="5" type="ORF">Ocin01_14360</name>
</gene>
<name>A0A1D2MHA4_ORCCI</name>
<organism evidence="5 6">
    <name type="scientific">Orchesella cincta</name>
    <name type="common">Springtail</name>
    <name type="synonym">Podura cincta</name>
    <dbReference type="NCBI Taxonomy" id="48709"/>
    <lineage>
        <taxon>Eukaryota</taxon>
        <taxon>Metazoa</taxon>
        <taxon>Ecdysozoa</taxon>
        <taxon>Arthropoda</taxon>
        <taxon>Hexapoda</taxon>
        <taxon>Collembola</taxon>
        <taxon>Entomobryomorpha</taxon>
        <taxon>Entomobryoidea</taxon>
        <taxon>Orchesellidae</taxon>
        <taxon>Orchesellinae</taxon>
        <taxon>Orchesella</taxon>
    </lineage>
</organism>
<dbReference type="GO" id="GO:0004467">
    <property type="term" value="F:long-chain fatty acid-CoA ligase activity"/>
    <property type="evidence" value="ECO:0007669"/>
    <property type="project" value="TreeGrafter"/>
</dbReference>
<keyword evidence="4" id="KW-0067">ATP-binding</keyword>
<protein>
    <submittedName>
        <fullName evidence="5">Bile acyl-CoA synthetase</fullName>
    </submittedName>
</protein>
<dbReference type="STRING" id="48709.A0A1D2MHA4"/>
<evidence type="ECO:0000313" key="5">
    <source>
        <dbReference type="EMBL" id="ODM92323.1"/>
    </source>
</evidence>
<dbReference type="GO" id="GO:0005524">
    <property type="term" value="F:ATP binding"/>
    <property type="evidence" value="ECO:0007669"/>
    <property type="project" value="UniProtKB-KW"/>
</dbReference>
<reference evidence="5 6" key="1">
    <citation type="journal article" date="2016" name="Genome Biol. Evol.">
        <title>Gene Family Evolution Reflects Adaptation to Soil Environmental Stressors in the Genome of the Collembolan Orchesella cincta.</title>
        <authorList>
            <person name="Faddeeva-Vakhrusheva A."/>
            <person name="Derks M.F."/>
            <person name="Anvar S.Y."/>
            <person name="Agamennone V."/>
            <person name="Suring W."/>
            <person name="Smit S."/>
            <person name="van Straalen N.M."/>
            <person name="Roelofs D."/>
        </authorList>
    </citation>
    <scope>NUCLEOTIDE SEQUENCE [LARGE SCALE GENOMIC DNA]</scope>
    <source>
        <tissue evidence="5">Mixed pool</tissue>
    </source>
</reference>
<dbReference type="OrthoDB" id="288590at2759"/>
<comment type="similarity">
    <text evidence="1">Belongs to the ATP-dependent AMP-binding enzyme family.</text>
</comment>
<evidence type="ECO:0000313" key="6">
    <source>
        <dbReference type="Proteomes" id="UP000094527"/>
    </source>
</evidence>
<dbReference type="PANTHER" id="PTHR43107">
    <property type="entry name" value="LONG-CHAIN FATTY ACID TRANSPORT PROTEIN"/>
    <property type="match status" value="1"/>
</dbReference>
<evidence type="ECO:0000256" key="1">
    <source>
        <dbReference type="ARBA" id="ARBA00006432"/>
    </source>
</evidence>
<dbReference type="PANTHER" id="PTHR43107:SF15">
    <property type="entry name" value="FATTY ACID TRANSPORT PROTEIN 3, ISOFORM A"/>
    <property type="match status" value="1"/>
</dbReference>
<proteinExistence type="inferred from homology"/>
<keyword evidence="3" id="KW-0547">Nucleotide-binding</keyword>
<accession>A0A1D2MHA4</accession>
<evidence type="ECO:0000256" key="2">
    <source>
        <dbReference type="ARBA" id="ARBA00022598"/>
    </source>
</evidence>
<keyword evidence="6" id="KW-1185">Reference proteome</keyword>
<dbReference type="AlphaFoldDB" id="A0A1D2MHA4"/>
<evidence type="ECO:0000256" key="4">
    <source>
        <dbReference type="ARBA" id="ARBA00022840"/>
    </source>
</evidence>
<dbReference type="EMBL" id="LJIJ01001269">
    <property type="protein sequence ID" value="ODM92323.1"/>
    <property type="molecule type" value="Genomic_DNA"/>
</dbReference>
<comment type="caution">
    <text evidence="5">The sequence shown here is derived from an EMBL/GenBank/DDBJ whole genome shotgun (WGS) entry which is preliminary data.</text>
</comment>
<dbReference type="GO" id="GO:0005324">
    <property type="term" value="F:long-chain fatty acid transmembrane transporter activity"/>
    <property type="evidence" value="ECO:0007669"/>
    <property type="project" value="TreeGrafter"/>
</dbReference>
<evidence type="ECO:0000256" key="3">
    <source>
        <dbReference type="ARBA" id="ARBA00022741"/>
    </source>
</evidence>
<dbReference type="Proteomes" id="UP000094527">
    <property type="component" value="Unassembled WGS sequence"/>
</dbReference>
<dbReference type="GO" id="GO:0044539">
    <property type="term" value="P:long-chain fatty acid import into cell"/>
    <property type="evidence" value="ECO:0007669"/>
    <property type="project" value="TreeGrafter"/>
</dbReference>
<sequence>MAAILDTVGEQFDVQSLAEGMKQSLPKYAMPMFIRLINNNKGLDMTGTLKFQKFRLRDDGFNVENIEDTVFIYSTATESYSKMDLEKYKEVLKGNYRF</sequence>